<evidence type="ECO:0000313" key="3">
    <source>
        <dbReference type="Proteomes" id="UP001443914"/>
    </source>
</evidence>
<evidence type="ECO:0000313" key="2">
    <source>
        <dbReference type="EMBL" id="KAK9727285.1"/>
    </source>
</evidence>
<dbReference type="Proteomes" id="UP001443914">
    <property type="component" value="Unassembled WGS sequence"/>
</dbReference>
<gene>
    <name evidence="2" type="ORF">RND81_05G271300</name>
</gene>
<name>A0AAW1KX69_SAPOF</name>
<feature type="region of interest" description="Disordered" evidence="1">
    <location>
        <begin position="83"/>
        <end position="106"/>
    </location>
</feature>
<evidence type="ECO:0000256" key="1">
    <source>
        <dbReference type="SAM" id="MobiDB-lite"/>
    </source>
</evidence>
<organism evidence="2 3">
    <name type="scientific">Saponaria officinalis</name>
    <name type="common">Common soapwort</name>
    <name type="synonym">Lychnis saponaria</name>
    <dbReference type="NCBI Taxonomy" id="3572"/>
    <lineage>
        <taxon>Eukaryota</taxon>
        <taxon>Viridiplantae</taxon>
        <taxon>Streptophyta</taxon>
        <taxon>Embryophyta</taxon>
        <taxon>Tracheophyta</taxon>
        <taxon>Spermatophyta</taxon>
        <taxon>Magnoliopsida</taxon>
        <taxon>eudicotyledons</taxon>
        <taxon>Gunneridae</taxon>
        <taxon>Pentapetalae</taxon>
        <taxon>Caryophyllales</taxon>
        <taxon>Caryophyllaceae</taxon>
        <taxon>Caryophylleae</taxon>
        <taxon>Saponaria</taxon>
    </lineage>
</organism>
<protein>
    <submittedName>
        <fullName evidence="2">Uncharacterized protein</fullName>
    </submittedName>
</protein>
<dbReference type="EMBL" id="JBDFQZ010000005">
    <property type="protein sequence ID" value="KAK9727285.1"/>
    <property type="molecule type" value="Genomic_DNA"/>
</dbReference>
<proteinExistence type="predicted"/>
<accession>A0AAW1KX69</accession>
<comment type="caution">
    <text evidence="2">The sequence shown here is derived from an EMBL/GenBank/DDBJ whole genome shotgun (WGS) entry which is preliminary data.</text>
</comment>
<sequence>MSSPYMTSSKSFLPYERTKGAPAYNSRFSIPIMVGSGEEDEVRVHEPISFRQQFVNTAYTFSGEPSNSGKSSNFVSRVKHRVTGVLKRGNKKTNGGQNKATEEVVPKAKKLSGKSLLSMVRGMFGCTSKVLVADA</sequence>
<reference evidence="2" key="1">
    <citation type="submission" date="2024-03" db="EMBL/GenBank/DDBJ databases">
        <title>WGS assembly of Saponaria officinalis var. Norfolk2.</title>
        <authorList>
            <person name="Jenkins J."/>
            <person name="Shu S."/>
            <person name="Grimwood J."/>
            <person name="Barry K."/>
            <person name="Goodstein D."/>
            <person name="Schmutz J."/>
            <person name="Leebens-Mack J."/>
            <person name="Osbourn A."/>
        </authorList>
    </citation>
    <scope>NUCLEOTIDE SEQUENCE [LARGE SCALE GENOMIC DNA]</scope>
    <source>
        <strain evidence="2">JIC</strain>
    </source>
</reference>
<dbReference type="AlphaFoldDB" id="A0AAW1KX69"/>
<keyword evidence="3" id="KW-1185">Reference proteome</keyword>